<dbReference type="EMBL" id="JFGV01000003">
    <property type="protein sequence ID" value="EYU17080.1"/>
    <property type="molecule type" value="Genomic_DNA"/>
</dbReference>
<reference evidence="1 2" key="1">
    <citation type="submission" date="2014-03" db="EMBL/GenBank/DDBJ databases">
        <title>Draft Genome of Photorhabdus luminescens BA1, an Egyptian Isolate.</title>
        <authorList>
            <person name="Ghazal S."/>
            <person name="Hurst S.G.IV."/>
            <person name="Morris K."/>
            <person name="Thomas K."/>
            <person name="Tisa L.S."/>
        </authorList>
    </citation>
    <scope>NUCLEOTIDE SEQUENCE [LARGE SCALE GENOMIC DNA]</scope>
    <source>
        <strain evidence="1 2">BA1</strain>
    </source>
</reference>
<dbReference type="Proteomes" id="UP000023464">
    <property type="component" value="Unassembled WGS sequence"/>
</dbReference>
<protein>
    <submittedName>
        <fullName evidence="1">Uncharacterized protein</fullName>
    </submittedName>
</protein>
<proteinExistence type="predicted"/>
<evidence type="ECO:0000313" key="1">
    <source>
        <dbReference type="EMBL" id="EYU17080.1"/>
    </source>
</evidence>
<name>A0A022PRY7_9GAMM</name>
<gene>
    <name evidence="1" type="ORF">BA1DRAFT_00369</name>
</gene>
<sequence>MLVKISFSAEGVESAVNGVQERQYTVDILAVDIRKLIAVFGITLSQIHYLKRFLDPSFQAKLTLADPTPSKLIFN</sequence>
<accession>A0A022PRY7</accession>
<comment type="caution">
    <text evidence="1">The sequence shown here is derived from an EMBL/GenBank/DDBJ whole genome shotgun (WGS) entry which is preliminary data.</text>
</comment>
<evidence type="ECO:0000313" key="2">
    <source>
        <dbReference type="Proteomes" id="UP000023464"/>
    </source>
</evidence>
<dbReference type="AlphaFoldDB" id="A0A022PRY7"/>
<organism evidence="1 2">
    <name type="scientific">Photorhabdus aegyptia</name>
    <dbReference type="NCBI Taxonomy" id="2805098"/>
    <lineage>
        <taxon>Bacteria</taxon>
        <taxon>Pseudomonadati</taxon>
        <taxon>Pseudomonadota</taxon>
        <taxon>Gammaproteobacteria</taxon>
        <taxon>Enterobacterales</taxon>
        <taxon>Morganellaceae</taxon>
        <taxon>Photorhabdus</taxon>
    </lineage>
</organism>
<keyword evidence="2" id="KW-1185">Reference proteome</keyword>